<evidence type="ECO:0000313" key="6">
    <source>
        <dbReference type="Proteomes" id="UP000076842"/>
    </source>
</evidence>
<evidence type="ECO:0008006" key="7">
    <source>
        <dbReference type="Google" id="ProtNLM"/>
    </source>
</evidence>
<dbReference type="EMBL" id="KV423989">
    <property type="protein sequence ID" value="KZT55762.1"/>
    <property type="molecule type" value="Genomic_DNA"/>
</dbReference>
<keyword evidence="6" id="KW-1185">Reference proteome</keyword>
<organism evidence="5 6">
    <name type="scientific">Calocera cornea HHB12733</name>
    <dbReference type="NCBI Taxonomy" id="1353952"/>
    <lineage>
        <taxon>Eukaryota</taxon>
        <taxon>Fungi</taxon>
        <taxon>Dikarya</taxon>
        <taxon>Basidiomycota</taxon>
        <taxon>Agaricomycotina</taxon>
        <taxon>Dacrymycetes</taxon>
        <taxon>Dacrymycetales</taxon>
        <taxon>Dacrymycetaceae</taxon>
        <taxon>Calocera</taxon>
    </lineage>
</organism>
<evidence type="ECO:0000256" key="3">
    <source>
        <dbReference type="ARBA" id="ARBA00022691"/>
    </source>
</evidence>
<proteinExistence type="inferred from homology"/>
<evidence type="ECO:0000313" key="5">
    <source>
        <dbReference type="EMBL" id="KZT55762.1"/>
    </source>
</evidence>
<dbReference type="PANTHER" id="PTHR35897">
    <property type="entry name" value="METHYLTRANSFERASE AUSD"/>
    <property type="match status" value="1"/>
</dbReference>
<protein>
    <recommendedName>
        <fullName evidence="7">Methyltransferase domain-containing protein</fullName>
    </recommendedName>
</protein>
<sequence>MSAPQSQTESAETASKQDTFRQGVLSKWPEGGEGYHPTAAELDFLRRATGLTDEAGLRRHVEALREKALNVFPFTCIFLYMFATTSISRPGGYGKALLLGKQREGAILLDVGCCFGGDVRMAALDGFPPEQIVGTDLHAEFWDLGFELFRDSKETMPATFLPGDFFDPSFLSPTAPGTLESTTPLSHVKTLTELHGRVSAMHAANFFHRARSKRRPSHVWPS</sequence>
<name>A0A165EY31_9BASI</name>
<comment type="similarity">
    <text evidence="4">Belongs to the class I-like SAM-binding methyltransferase superfamily.</text>
</comment>
<dbReference type="GO" id="GO:0016740">
    <property type="term" value="F:transferase activity"/>
    <property type="evidence" value="ECO:0007669"/>
    <property type="project" value="UniProtKB-KW"/>
</dbReference>
<dbReference type="InterPro" id="IPR029063">
    <property type="entry name" value="SAM-dependent_MTases_sf"/>
</dbReference>
<dbReference type="STRING" id="1353952.A0A165EY31"/>
<gene>
    <name evidence="5" type="ORF">CALCODRAFT_498236</name>
</gene>
<dbReference type="PANTHER" id="PTHR35897:SF1">
    <property type="entry name" value="METHYLTRANSFERASE AUSD"/>
    <property type="match status" value="1"/>
</dbReference>
<dbReference type="SUPFAM" id="SSF53335">
    <property type="entry name" value="S-adenosyl-L-methionine-dependent methyltransferases"/>
    <property type="match status" value="1"/>
</dbReference>
<comment type="pathway">
    <text evidence="1">Secondary metabolite biosynthesis.</text>
</comment>
<reference evidence="5 6" key="1">
    <citation type="journal article" date="2016" name="Mol. Biol. Evol.">
        <title>Comparative Genomics of Early-Diverging Mushroom-Forming Fungi Provides Insights into the Origins of Lignocellulose Decay Capabilities.</title>
        <authorList>
            <person name="Nagy L.G."/>
            <person name="Riley R."/>
            <person name="Tritt A."/>
            <person name="Adam C."/>
            <person name="Daum C."/>
            <person name="Floudas D."/>
            <person name="Sun H."/>
            <person name="Yadav J.S."/>
            <person name="Pangilinan J."/>
            <person name="Larsson K.H."/>
            <person name="Matsuura K."/>
            <person name="Barry K."/>
            <person name="Labutti K."/>
            <person name="Kuo R."/>
            <person name="Ohm R.A."/>
            <person name="Bhattacharya S.S."/>
            <person name="Shirouzu T."/>
            <person name="Yoshinaga Y."/>
            <person name="Martin F.M."/>
            <person name="Grigoriev I.V."/>
            <person name="Hibbett D.S."/>
        </authorList>
    </citation>
    <scope>NUCLEOTIDE SEQUENCE [LARGE SCALE GENOMIC DNA]</scope>
    <source>
        <strain evidence="5 6">HHB12733</strain>
    </source>
</reference>
<dbReference type="AlphaFoldDB" id="A0A165EY31"/>
<evidence type="ECO:0000256" key="2">
    <source>
        <dbReference type="ARBA" id="ARBA00022679"/>
    </source>
</evidence>
<evidence type="ECO:0000256" key="4">
    <source>
        <dbReference type="ARBA" id="ARBA00038314"/>
    </source>
</evidence>
<keyword evidence="2" id="KW-0808">Transferase</keyword>
<keyword evidence="3" id="KW-0949">S-adenosyl-L-methionine</keyword>
<dbReference type="InParanoid" id="A0A165EY31"/>
<dbReference type="Proteomes" id="UP000076842">
    <property type="component" value="Unassembled WGS sequence"/>
</dbReference>
<dbReference type="InterPro" id="IPR051654">
    <property type="entry name" value="Meroterpenoid_MTases"/>
</dbReference>
<evidence type="ECO:0000256" key="1">
    <source>
        <dbReference type="ARBA" id="ARBA00005179"/>
    </source>
</evidence>
<dbReference type="OrthoDB" id="2094832at2759"/>
<accession>A0A165EY31</accession>